<evidence type="ECO:0000313" key="3">
    <source>
        <dbReference type="Proteomes" id="UP000648239"/>
    </source>
</evidence>
<evidence type="ECO:0000313" key="2">
    <source>
        <dbReference type="EMBL" id="MBD3866724.1"/>
    </source>
</evidence>
<comment type="caution">
    <text evidence="2">The sequence shown here is derived from an EMBL/GenBank/DDBJ whole genome shotgun (WGS) entry which is preliminary data.</text>
</comment>
<evidence type="ECO:0008006" key="4">
    <source>
        <dbReference type="Google" id="ProtNLM"/>
    </source>
</evidence>
<protein>
    <recommendedName>
        <fullName evidence="4">PEGA domain-containing protein</fullName>
    </recommendedName>
</protein>
<dbReference type="EMBL" id="JACXWD010000002">
    <property type="protein sequence ID" value="MBD3866724.1"/>
    <property type="molecule type" value="Genomic_DNA"/>
</dbReference>
<evidence type="ECO:0000256" key="1">
    <source>
        <dbReference type="SAM" id="MobiDB-lite"/>
    </source>
</evidence>
<organism evidence="2 3">
    <name type="scientific">Candidatus Polarisedimenticola svalbardensis</name>
    <dbReference type="NCBI Taxonomy" id="2886004"/>
    <lineage>
        <taxon>Bacteria</taxon>
        <taxon>Pseudomonadati</taxon>
        <taxon>Acidobacteriota</taxon>
        <taxon>Candidatus Polarisedimenticolia</taxon>
        <taxon>Candidatus Polarisedimenticolales</taxon>
        <taxon>Candidatus Polarisedimenticolaceae</taxon>
        <taxon>Candidatus Polarisedimenticola</taxon>
    </lineage>
</organism>
<name>A0A8J6Y010_9BACT</name>
<gene>
    <name evidence="2" type="ORF">IFK94_01240</name>
</gene>
<sequence length="337" mass="36358">MTENRSARKFGRFMTVVVILFLAAGGLSVLAGSAKRSRPSGSGSGGSSARPSASIAGPSRPGNSPGGTSTRVSGRAGYGYGHGGYHHGGYSYYPGGWYGGYGGYGWPYGYGWYGGYGWPYGLGWYGGYGPYAGTRYRMVTVAVSPNQNAPAVLETDIHPKKAHLILDGDDLGKVKYFNGNWDRLPLSPGQHKLVFAAEGYRTLRVEMEAEPGRFYRLDYRMEKGEGEDPRSMALPRAAPKKAAAETNVRMEMDTGERSGLSRGLLRIRVVPGDAAVYLDGEFLGRGEELARLHGALPVAAGVHRVEIVRPGFHSKTLEVDVPEGGDALRIEEELDRE</sequence>
<reference evidence="2 3" key="1">
    <citation type="submission" date="2020-08" db="EMBL/GenBank/DDBJ databases">
        <title>Acidobacteriota in marine sediments use diverse sulfur dissimilation pathways.</title>
        <authorList>
            <person name="Wasmund K."/>
        </authorList>
    </citation>
    <scope>NUCLEOTIDE SEQUENCE [LARGE SCALE GENOMIC DNA]</scope>
    <source>
        <strain evidence="2">MAG AM4</strain>
    </source>
</reference>
<proteinExistence type="predicted"/>
<dbReference type="Proteomes" id="UP000648239">
    <property type="component" value="Unassembled WGS sequence"/>
</dbReference>
<feature type="compositionally biased region" description="Low complexity" evidence="1">
    <location>
        <begin position="47"/>
        <end position="62"/>
    </location>
</feature>
<dbReference type="AlphaFoldDB" id="A0A8J6Y010"/>
<accession>A0A8J6Y010</accession>
<feature type="region of interest" description="Disordered" evidence="1">
    <location>
        <begin position="36"/>
        <end position="71"/>
    </location>
</feature>